<protein>
    <submittedName>
        <fullName evidence="1">Uncharacterized protein</fullName>
    </submittedName>
</protein>
<dbReference type="Proteomes" id="UP001215598">
    <property type="component" value="Unassembled WGS sequence"/>
</dbReference>
<name>A0AAD7NTP8_9AGAR</name>
<organism evidence="1 2">
    <name type="scientific">Mycena metata</name>
    <dbReference type="NCBI Taxonomy" id="1033252"/>
    <lineage>
        <taxon>Eukaryota</taxon>
        <taxon>Fungi</taxon>
        <taxon>Dikarya</taxon>
        <taxon>Basidiomycota</taxon>
        <taxon>Agaricomycotina</taxon>
        <taxon>Agaricomycetes</taxon>
        <taxon>Agaricomycetidae</taxon>
        <taxon>Agaricales</taxon>
        <taxon>Marasmiineae</taxon>
        <taxon>Mycenaceae</taxon>
        <taxon>Mycena</taxon>
    </lineage>
</organism>
<evidence type="ECO:0000313" key="1">
    <source>
        <dbReference type="EMBL" id="KAJ7774946.1"/>
    </source>
</evidence>
<reference evidence="1" key="1">
    <citation type="submission" date="2023-03" db="EMBL/GenBank/DDBJ databases">
        <title>Massive genome expansion in bonnet fungi (Mycena s.s.) driven by repeated elements and novel gene families across ecological guilds.</title>
        <authorList>
            <consortium name="Lawrence Berkeley National Laboratory"/>
            <person name="Harder C.B."/>
            <person name="Miyauchi S."/>
            <person name="Viragh M."/>
            <person name="Kuo A."/>
            <person name="Thoen E."/>
            <person name="Andreopoulos B."/>
            <person name="Lu D."/>
            <person name="Skrede I."/>
            <person name="Drula E."/>
            <person name="Henrissat B."/>
            <person name="Morin E."/>
            <person name="Kohler A."/>
            <person name="Barry K."/>
            <person name="LaButti K."/>
            <person name="Morin E."/>
            <person name="Salamov A."/>
            <person name="Lipzen A."/>
            <person name="Mereny Z."/>
            <person name="Hegedus B."/>
            <person name="Baldrian P."/>
            <person name="Stursova M."/>
            <person name="Weitz H."/>
            <person name="Taylor A."/>
            <person name="Grigoriev I.V."/>
            <person name="Nagy L.G."/>
            <person name="Martin F."/>
            <person name="Kauserud H."/>
        </authorList>
    </citation>
    <scope>NUCLEOTIDE SEQUENCE</scope>
    <source>
        <strain evidence="1">CBHHK182m</strain>
    </source>
</reference>
<dbReference type="AlphaFoldDB" id="A0AAD7NTP8"/>
<accession>A0AAD7NTP8</accession>
<dbReference type="EMBL" id="JARKIB010000011">
    <property type="protein sequence ID" value="KAJ7774946.1"/>
    <property type="molecule type" value="Genomic_DNA"/>
</dbReference>
<comment type="caution">
    <text evidence="1">The sequence shown here is derived from an EMBL/GenBank/DDBJ whole genome shotgun (WGS) entry which is preliminary data.</text>
</comment>
<keyword evidence="2" id="KW-1185">Reference proteome</keyword>
<proteinExistence type="predicted"/>
<sequence>MRANDKPLSRTQSASIINRKIHNLRGESFRHARNQKQHLPLADLTTQHTHNSPTLPANLLADSAYTQEDASRRPRDTREALFVVKRVDRPQHGPPATITSTSAWRAEALSLTIPAIGEHQNVPPLTSLCLQILRTAPFDADFSENILPFIPPHLRRTLLRWSAVQAPLTTHQLRALCGSDGDVAGELIVVGPDAGLREDHFKHADANSRFAEWESEDWVAPPPMHTFVLVSSHLAVSLMCTLPATLTHLALVNVLNPVSLHRLPMICPLVESLDLSYNTWLVAEADARERLGKIQWSRWHQLRILGMRGCHVPTATVAEVNKGRWDDVHVVK</sequence>
<gene>
    <name evidence="1" type="ORF">B0H16DRAFT_1713391</name>
</gene>
<evidence type="ECO:0000313" key="2">
    <source>
        <dbReference type="Proteomes" id="UP001215598"/>
    </source>
</evidence>